<feature type="region of interest" description="Disordered" evidence="6">
    <location>
        <begin position="353"/>
        <end position="390"/>
    </location>
</feature>
<reference evidence="8" key="1">
    <citation type="journal article" date="2015" name="PLoS ONE">
        <title>Comprehensive Evaluation of Toxoplasma gondii VEG and Neospora caninum LIV Genomes with Tachyzoite Stage Transcriptome and Proteome Defines Novel Transcript Features.</title>
        <authorList>
            <person name="Ramaprasad A."/>
            <person name="Mourier T."/>
            <person name="Naeem R."/>
            <person name="Malas T.B."/>
            <person name="Moussa E."/>
            <person name="Panigrahi A."/>
            <person name="Vermont S.J."/>
            <person name="Otto T.D."/>
            <person name="Wastling J."/>
            <person name="Pain A."/>
        </authorList>
    </citation>
    <scope>NUCLEOTIDE SEQUENCE</scope>
    <source>
        <strain evidence="8">VEG</strain>
    </source>
</reference>
<protein>
    <recommendedName>
        <fullName evidence="2">ubiquitinyl hydrolase 1</fullName>
        <ecNumber evidence="2">3.4.19.12</ecNumber>
    </recommendedName>
</protein>
<dbReference type="GO" id="GO:0006508">
    <property type="term" value="P:proteolysis"/>
    <property type="evidence" value="ECO:0007669"/>
    <property type="project" value="UniProtKB-KW"/>
</dbReference>
<evidence type="ECO:0000256" key="4">
    <source>
        <dbReference type="ARBA" id="ARBA00022786"/>
    </source>
</evidence>
<feature type="region of interest" description="Disordered" evidence="6">
    <location>
        <begin position="66"/>
        <end position="88"/>
    </location>
</feature>
<dbReference type="EMBL" id="LN714500">
    <property type="protein sequence ID" value="CEL76713.1"/>
    <property type="molecule type" value="Genomic_DNA"/>
</dbReference>
<name>A0A0F7V9B3_TOXGV</name>
<feature type="region of interest" description="Disordered" evidence="6">
    <location>
        <begin position="515"/>
        <end position="546"/>
    </location>
</feature>
<dbReference type="EC" id="3.4.19.12" evidence="2"/>
<dbReference type="InterPro" id="IPR040053">
    <property type="entry name" value="JOSD1/2"/>
</dbReference>
<dbReference type="GO" id="GO:0004843">
    <property type="term" value="F:cysteine-type deubiquitinase activity"/>
    <property type="evidence" value="ECO:0007669"/>
    <property type="project" value="UniProtKB-EC"/>
</dbReference>
<feature type="domain" description="Josephin" evidence="7">
    <location>
        <begin position="27"/>
        <end position="594"/>
    </location>
</feature>
<feature type="compositionally biased region" description="Basic and acidic residues" evidence="6">
    <location>
        <begin position="73"/>
        <end position="88"/>
    </location>
</feature>
<dbReference type="Gene3D" id="1.10.287.10">
    <property type="entry name" value="S15/NS1, RNA-binding"/>
    <property type="match status" value="1"/>
</dbReference>
<evidence type="ECO:0000256" key="2">
    <source>
        <dbReference type="ARBA" id="ARBA00012759"/>
    </source>
</evidence>
<keyword evidence="5" id="KW-0378">Hydrolase</keyword>
<evidence type="ECO:0000256" key="1">
    <source>
        <dbReference type="ARBA" id="ARBA00000707"/>
    </source>
</evidence>
<evidence type="ECO:0000259" key="7">
    <source>
        <dbReference type="SMART" id="SM01246"/>
    </source>
</evidence>
<dbReference type="InterPro" id="IPR006155">
    <property type="entry name" value="Josephin"/>
</dbReference>
<dbReference type="AlphaFoldDB" id="A0A0F7V9B3"/>
<evidence type="ECO:0000256" key="5">
    <source>
        <dbReference type="ARBA" id="ARBA00022801"/>
    </source>
</evidence>
<accession>A0A0F7V9B3</accession>
<gene>
    <name evidence="8" type="ORF">BN1205_064305</name>
</gene>
<keyword evidence="4" id="KW-0833">Ubl conjugation pathway</keyword>
<feature type="region of interest" description="Disordered" evidence="6">
    <location>
        <begin position="210"/>
        <end position="243"/>
    </location>
</feature>
<sequence>MPYPPSMCQSIEEMPFRRYTLRVYHERQSLFQCARHTVNNLLQEPAYSSADFERLARALDRWEIFPETGGQNRPREHPATAETEEKGGEVLTARHNGERADGRFVNDAQSCLEGESVAESDAEKASRGDHSCVDTERVYQISKQQFLPQTAEHENQNDTCLTMSLERENGASASEQNMRCAHTEQLSPVLPFSSPQNKHAHLGKEACFSPAESPLRENSDSSSTSLCTAEQDTDHTRYPSCPNRSTEPLAPAHISWNTDFFPSTPKRANITSCAAAPLSSSSVSCAAGTPVPPRPVQRRPLVSPILPEEGLRTNLFSSLFGTNYSAPFGLGNYDLSLVQLLLGRHGLELDFRNERRAQDTTSKTVSTSKDRPEKDSSLRQERMHNRGRPIISGGVTLEQLRNPRLVGFIINVELPKTGWRRLLPKSASRHFYAVRKLRCTYTSESRSSGAGRNCETANEMKSRGQAGVVLLLGAADPRGADVETRESQTATPAVTCAHCGEAPHESACASLSGIQHTKGGTEQDAASHFPLDNERHTSSHSLSAAESPHSERGYCWVNLDSKLERPQVFVDDRALALYLNKKLGEGDGFSIGEDTQAKPWFISGEKERCRGTRNERCVSKSTPRAVSQNLERAESPARHLGAKRLQTDKTREVLKDTREEHAIVHGVQWYSRHGTGSLHMYMPSRYGNEDLPVEACGFDDDGYKDAIVIEVLTTDGGDI</sequence>
<evidence type="ECO:0000256" key="6">
    <source>
        <dbReference type="SAM" id="MobiDB-lite"/>
    </source>
</evidence>
<dbReference type="Gene3D" id="3.90.70.40">
    <property type="match status" value="1"/>
</dbReference>
<organism evidence="8">
    <name type="scientific">Toxoplasma gondii (strain ATCC 50861 / VEG)</name>
    <dbReference type="NCBI Taxonomy" id="432359"/>
    <lineage>
        <taxon>Eukaryota</taxon>
        <taxon>Sar</taxon>
        <taxon>Alveolata</taxon>
        <taxon>Apicomplexa</taxon>
        <taxon>Conoidasida</taxon>
        <taxon>Coccidia</taxon>
        <taxon>Eucoccidiorida</taxon>
        <taxon>Eimeriorina</taxon>
        <taxon>Sarcocystidae</taxon>
        <taxon>Toxoplasma</taxon>
    </lineage>
</organism>
<dbReference type="PANTHER" id="PTHR13291">
    <property type="entry name" value="JOSEPHIN 1, 2"/>
    <property type="match status" value="1"/>
</dbReference>
<keyword evidence="3" id="KW-0645">Protease</keyword>
<evidence type="ECO:0000256" key="3">
    <source>
        <dbReference type="ARBA" id="ARBA00022670"/>
    </source>
</evidence>
<evidence type="ECO:0000313" key="8">
    <source>
        <dbReference type="EMBL" id="CEL76713.1"/>
    </source>
</evidence>
<comment type="catalytic activity">
    <reaction evidence="1">
        <text>Thiol-dependent hydrolysis of ester, thioester, amide, peptide and isopeptide bonds formed by the C-terminal Gly of ubiquitin (a 76-residue protein attached to proteins as an intracellular targeting signal).</text>
        <dbReference type="EC" id="3.4.19.12"/>
    </reaction>
</comment>
<dbReference type="GO" id="GO:0016579">
    <property type="term" value="P:protein deubiquitination"/>
    <property type="evidence" value="ECO:0007669"/>
    <property type="project" value="InterPro"/>
</dbReference>
<proteinExistence type="predicted"/>
<dbReference type="SMART" id="SM01246">
    <property type="entry name" value="Josephin"/>
    <property type="match status" value="1"/>
</dbReference>
<feature type="compositionally biased region" description="Basic and acidic residues" evidence="6">
    <location>
        <begin position="368"/>
        <end position="384"/>
    </location>
</feature>
<dbReference type="PANTHER" id="PTHR13291:SF0">
    <property type="entry name" value="JOSEPHIN-LIKE PROTEIN"/>
    <property type="match status" value="1"/>
</dbReference>
<feature type="compositionally biased region" description="Polar residues" evidence="6">
    <location>
        <begin position="220"/>
        <end position="230"/>
    </location>
</feature>